<dbReference type="GO" id="GO:0009307">
    <property type="term" value="P:DNA restriction-modification system"/>
    <property type="evidence" value="ECO:0007669"/>
    <property type="project" value="UniProtKB-KW"/>
</dbReference>
<dbReference type="EMBL" id="CDMW01000001">
    <property type="protein sequence ID" value="CEL90287.1"/>
    <property type="molecule type" value="Genomic_DNA"/>
</dbReference>
<dbReference type="PANTHER" id="PTHR42927:SF1">
    <property type="entry name" value="HELICASE SUPERFAMILY 1 AND 2 DOMAIN-CONTAINING PROTEIN"/>
    <property type="match status" value="1"/>
</dbReference>
<evidence type="ECO:0000259" key="1">
    <source>
        <dbReference type="PROSITE" id="PS51192"/>
    </source>
</evidence>
<dbReference type="Proteomes" id="UP000183504">
    <property type="component" value="Unassembled WGS sequence"/>
</dbReference>
<dbReference type="Pfam" id="PF18766">
    <property type="entry name" value="SWI2_SNF2"/>
    <property type="match status" value="1"/>
</dbReference>
<dbReference type="GO" id="GO:0003677">
    <property type="term" value="F:DNA binding"/>
    <property type="evidence" value="ECO:0007669"/>
    <property type="project" value="UniProtKB-KW"/>
</dbReference>
<dbReference type="InterPro" id="IPR014001">
    <property type="entry name" value="Helicase_ATP-bd"/>
</dbReference>
<dbReference type="SUPFAM" id="SSF52540">
    <property type="entry name" value="P-loop containing nucleoside triphosphate hydrolases"/>
    <property type="match status" value="1"/>
</dbReference>
<organism evidence="2 3">
    <name type="scientific">Streptococcus sanguinis</name>
    <dbReference type="NCBI Taxonomy" id="1305"/>
    <lineage>
        <taxon>Bacteria</taxon>
        <taxon>Bacillati</taxon>
        <taxon>Bacillota</taxon>
        <taxon>Bacilli</taxon>
        <taxon>Lactobacillales</taxon>
        <taxon>Streptococcaceae</taxon>
        <taxon>Streptococcus</taxon>
    </lineage>
</organism>
<dbReference type="Gene3D" id="3.90.1570.50">
    <property type="match status" value="1"/>
</dbReference>
<dbReference type="InterPro" id="IPR040980">
    <property type="entry name" value="SWI2_SNF2"/>
</dbReference>
<evidence type="ECO:0000313" key="2">
    <source>
        <dbReference type="EMBL" id="CEL90287.1"/>
    </source>
</evidence>
<dbReference type="Pfam" id="PF22679">
    <property type="entry name" value="T1R_D3-like"/>
    <property type="match status" value="1"/>
</dbReference>
<dbReference type="GO" id="GO:0009035">
    <property type="term" value="F:type I site-specific deoxyribonuclease activity"/>
    <property type="evidence" value="ECO:0007669"/>
    <property type="project" value="UniProtKB-EC"/>
</dbReference>
<dbReference type="PROSITE" id="PS51192">
    <property type="entry name" value="HELICASE_ATP_BIND_1"/>
    <property type="match status" value="1"/>
</dbReference>
<dbReference type="InterPro" id="IPR055180">
    <property type="entry name" value="HsdR_RecA-like_helicase_dom_2"/>
</dbReference>
<dbReference type="Pfam" id="PF04313">
    <property type="entry name" value="HSDR_N"/>
    <property type="match status" value="1"/>
</dbReference>
<sequence>MEDNEKRFEQDIETWLSSPEGGWIKNKFQDSNYDATKGLDLDALLSYVQETQNKMWERYKKVVGVNPESSFFKRFEQEVNNHGILHVLRNGIQDRGCKFKVIQFKPSSSLNDELCLAYQANKTTITRQFAYSPHNKNTIDIVLSINGIPLVALELKNQFKNQSVEHAKKQFMFDRDPKELVFQFNRRFLVYFAVDTHEVWMTTKLAGDKTYFLPFNQGSNGAGNVGGAGNPERDDDYITAYLWQNVLQKDALLDIIQRFMNLEVKIEKNSSGKQVEKKTLIFPRYHQLDVVKKLVEDTQQNGSGNHYLIQHSAGSGKSNSIAWLAYHLQRIHNDQNQPLFNSVIIVTDRTVLDRQLQDTITSFDATTGLVETIGENKSSKDLLKAINDGRQIIITTLQKFPVIYQEVDSTQGKRFAVIVDEAHSSQTGTAAQKLRRALSDTEDALKEWEEFDEEEASKARDEEDELNTILLGQGRHENISFYAFTATPKVKTMEMFGTQQADGSFVPFHVYSMRQAIEEGFILDVLKNYMTYHTAYKIAKLVEDDPKLPPSTAKRIITRYADLHPYNIAQKTEIMIETFREKTRHSIGGRGKAMVVTSSRLAAVRYLNEFKRYIDEKGYRDIGVLVAFSGDVIDGGDNYNEVGLNILKDGSHVKENQLKEVFHGTDFNILIVAEKYQTGFDEPLLHTMFVDKKLRGVKAVQTLSRLNRTTTNKSDTFILDFKNTAEEIQKAFQPFYEVSSLDKAIDPNMLYDAKEKIRKYKIYTDEDVLKVSGLYSKASIEQDAKLLGRLSAAFRPIIERYKELDDTVQYEFRTLLRGFKEKYNYISQLIRLFDKDLLEESIFVTYLINLLPIPGVDYVDIEDKIRMEYYKLTQDGFGSIDLSSSEQSQYKQQEKINPTVKVPEEKDSLTAIIEKINSQFPDTFTEDDRVILEMLVNHVVNNPTEKQRSLARSNDFPMFKNSLFPKEFEDQVVELSNSANEVFVKLFQDENLFKLLQSIVAGEAYKYWRSEGN</sequence>
<dbReference type="InterPro" id="IPR007409">
    <property type="entry name" value="Restrct_endonuc_type1_HsdR_N"/>
</dbReference>
<dbReference type="AlphaFoldDB" id="A0A0B7GKF9"/>
<proteinExistence type="predicted"/>
<dbReference type="RefSeq" id="WP_072073935.1">
    <property type="nucleotide sequence ID" value="NZ_CDMW01000001.1"/>
</dbReference>
<reference evidence="2 3" key="1">
    <citation type="submission" date="2015-01" db="EMBL/GenBank/DDBJ databases">
        <authorList>
            <person name="Pelicic Vladimir"/>
        </authorList>
    </citation>
    <scope>NUCLEOTIDE SEQUENCE [LARGE SCALE GENOMIC DNA]</scope>
    <source>
        <strain evidence="2 3">2908</strain>
    </source>
</reference>
<dbReference type="Gene3D" id="3.40.50.300">
    <property type="entry name" value="P-loop containing nucleotide triphosphate hydrolases"/>
    <property type="match status" value="2"/>
</dbReference>
<feature type="domain" description="Helicase ATP-binding" evidence="1">
    <location>
        <begin position="298"/>
        <end position="506"/>
    </location>
</feature>
<accession>A0A0B7GKF9</accession>
<dbReference type="InterPro" id="IPR027417">
    <property type="entry name" value="P-loop_NTPase"/>
</dbReference>
<dbReference type="SMART" id="SM00487">
    <property type="entry name" value="DEXDc"/>
    <property type="match status" value="1"/>
</dbReference>
<name>A0A0B7GKF9_STRSA</name>
<dbReference type="GO" id="GO:0005524">
    <property type="term" value="F:ATP binding"/>
    <property type="evidence" value="ECO:0007669"/>
    <property type="project" value="UniProtKB-KW"/>
</dbReference>
<evidence type="ECO:0000313" key="3">
    <source>
        <dbReference type="Proteomes" id="UP000183504"/>
    </source>
</evidence>
<gene>
    <name evidence="2" type="ORF">SSV_0987</name>
</gene>
<protein>
    <submittedName>
        <fullName evidence="2">Putative type I restriction enzyme R protein</fullName>
    </submittedName>
</protein>
<dbReference type="PANTHER" id="PTHR42927">
    <property type="entry name" value="HELICASE SUPERFAMILY 1 AND 2 DOMAIN-CONTAINING PROTEIN"/>
    <property type="match status" value="1"/>
</dbReference>